<dbReference type="SMART" id="SM00558">
    <property type="entry name" value="JmjC"/>
    <property type="match status" value="1"/>
</dbReference>
<dbReference type="EMBL" id="JACASF010000019">
    <property type="protein sequence ID" value="KAF6415988.1"/>
    <property type="molecule type" value="Genomic_DNA"/>
</dbReference>
<feature type="compositionally biased region" description="Pro residues" evidence="15">
    <location>
        <begin position="182"/>
        <end position="205"/>
    </location>
</feature>
<evidence type="ECO:0000256" key="2">
    <source>
        <dbReference type="ARBA" id="ARBA00001961"/>
    </source>
</evidence>
<dbReference type="PANTHER" id="PTHR14017:SF5">
    <property type="entry name" value="LYSINE-SPECIFIC DEMETHYLASE 6B"/>
    <property type="match status" value="1"/>
</dbReference>
<evidence type="ECO:0000313" key="18">
    <source>
        <dbReference type="Proteomes" id="UP000550707"/>
    </source>
</evidence>
<dbReference type="GO" id="GO:0032259">
    <property type="term" value="P:methylation"/>
    <property type="evidence" value="ECO:0007669"/>
    <property type="project" value="UniProtKB-KW"/>
</dbReference>
<dbReference type="GO" id="GO:0010468">
    <property type="term" value="P:regulation of gene expression"/>
    <property type="evidence" value="ECO:0007669"/>
    <property type="project" value="TreeGrafter"/>
</dbReference>
<dbReference type="InterPro" id="IPR003347">
    <property type="entry name" value="JmjC_dom"/>
</dbReference>
<reference evidence="17 18" key="1">
    <citation type="journal article" date="2020" name="Nature">
        <title>Six reference-quality genomes reveal evolution of bat adaptations.</title>
        <authorList>
            <person name="Jebb D."/>
            <person name="Huang Z."/>
            <person name="Pippel M."/>
            <person name="Hughes G.M."/>
            <person name="Lavrichenko K."/>
            <person name="Devanna P."/>
            <person name="Winkler S."/>
            <person name="Jermiin L.S."/>
            <person name="Skirmuntt E.C."/>
            <person name="Katzourakis A."/>
            <person name="Burkitt-Gray L."/>
            <person name="Ray D.A."/>
            <person name="Sullivan K.A.M."/>
            <person name="Roscito J.G."/>
            <person name="Kirilenko B.M."/>
            <person name="Davalos L.M."/>
            <person name="Corthals A.P."/>
            <person name="Power M.L."/>
            <person name="Jones G."/>
            <person name="Ransome R.D."/>
            <person name="Dechmann D.K.N."/>
            <person name="Locatelli A.G."/>
            <person name="Puechmaille S.J."/>
            <person name="Fedrigo O."/>
            <person name="Jarvis E.D."/>
            <person name="Hiller M."/>
            <person name="Vernes S.C."/>
            <person name="Myers E.W."/>
            <person name="Teeling E.C."/>
        </authorList>
    </citation>
    <scope>NUCLEOTIDE SEQUENCE [LARGE SCALE GENOMIC DNA]</scope>
    <source>
        <strain evidence="17">MMolMol1</strain>
        <tissue evidence="17">Muscle</tissue>
    </source>
</reference>
<evidence type="ECO:0000256" key="8">
    <source>
        <dbReference type="ARBA" id="ARBA00022964"/>
    </source>
</evidence>
<dbReference type="EC" id="1.14.11.68" evidence="13"/>
<organism evidence="17 18">
    <name type="scientific">Molossus molossus</name>
    <name type="common">Pallas' mastiff bat</name>
    <name type="synonym">Vespertilio molossus</name>
    <dbReference type="NCBI Taxonomy" id="27622"/>
    <lineage>
        <taxon>Eukaryota</taxon>
        <taxon>Metazoa</taxon>
        <taxon>Chordata</taxon>
        <taxon>Craniata</taxon>
        <taxon>Vertebrata</taxon>
        <taxon>Euteleostomi</taxon>
        <taxon>Mammalia</taxon>
        <taxon>Eutheria</taxon>
        <taxon>Laurasiatheria</taxon>
        <taxon>Chiroptera</taxon>
        <taxon>Yangochiroptera</taxon>
        <taxon>Molossidae</taxon>
        <taxon>Molossus</taxon>
    </lineage>
</organism>
<name>A0A7J8CYM3_MOLMO</name>
<dbReference type="GO" id="GO:0031490">
    <property type="term" value="F:chromatin DNA binding"/>
    <property type="evidence" value="ECO:0007669"/>
    <property type="project" value="TreeGrafter"/>
</dbReference>
<dbReference type="GO" id="GO:0008168">
    <property type="term" value="F:methyltransferase activity"/>
    <property type="evidence" value="ECO:0007669"/>
    <property type="project" value="UniProtKB-KW"/>
</dbReference>
<dbReference type="InterPro" id="IPR046941">
    <property type="entry name" value="KDM6_GATAL_sf"/>
</dbReference>
<evidence type="ECO:0000256" key="1">
    <source>
        <dbReference type="ARBA" id="ARBA00001954"/>
    </source>
</evidence>
<dbReference type="PROSITE" id="PS51184">
    <property type="entry name" value="JMJC"/>
    <property type="match status" value="1"/>
</dbReference>
<dbReference type="GO" id="GO:0046872">
    <property type="term" value="F:metal ion binding"/>
    <property type="evidence" value="ECO:0007669"/>
    <property type="project" value="UniProtKB-KW"/>
</dbReference>
<dbReference type="SUPFAM" id="SSF51197">
    <property type="entry name" value="Clavaminate synthase-like"/>
    <property type="match status" value="1"/>
</dbReference>
<dbReference type="Gene3D" id="2.60.120.650">
    <property type="entry name" value="Cupin"/>
    <property type="match status" value="1"/>
</dbReference>
<proteinExistence type="inferred from homology"/>
<keyword evidence="5" id="KW-0479">Metal-binding</keyword>
<comment type="subcellular location">
    <subcellularLocation>
        <location evidence="3">Nucleus</location>
    </subcellularLocation>
</comment>
<evidence type="ECO:0000256" key="11">
    <source>
        <dbReference type="ARBA" id="ARBA00023242"/>
    </source>
</evidence>
<feature type="compositionally biased region" description="Low complexity" evidence="15">
    <location>
        <begin position="116"/>
        <end position="127"/>
    </location>
</feature>
<evidence type="ECO:0000259" key="16">
    <source>
        <dbReference type="PROSITE" id="PS51184"/>
    </source>
</evidence>
<comment type="similarity">
    <text evidence="12">Belongs to the UTX family.</text>
</comment>
<evidence type="ECO:0000256" key="10">
    <source>
        <dbReference type="ARBA" id="ARBA00023004"/>
    </source>
</evidence>
<evidence type="ECO:0000256" key="9">
    <source>
        <dbReference type="ARBA" id="ARBA00023002"/>
    </source>
</evidence>
<feature type="region of interest" description="Disordered" evidence="15">
    <location>
        <begin position="42"/>
        <end position="219"/>
    </location>
</feature>
<dbReference type="InterPro" id="IPR048562">
    <property type="entry name" value="KDM6A_B-like_C-hel"/>
</dbReference>
<feature type="domain" description="JmjC" evidence="16">
    <location>
        <begin position="83"/>
        <end position="317"/>
    </location>
</feature>
<protein>
    <recommendedName>
        <fullName evidence="13">[histone H3]-trimethyl-L-lysine(27) demethylase</fullName>
        <ecNumber evidence="13">1.14.11.68</ecNumber>
    </recommendedName>
</protein>
<evidence type="ECO:0000256" key="4">
    <source>
        <dbReference type="ARBA" id="ARBA00022553"/>
    </source>
</evidence>
<keyword evidence="9" id="KW-0560">Oxidoreductase</keyword>
<keyword evidence="17" id="KW-0808">Transferase</keyword>
<evidence type="ECO:0000256" key="5">
    <source>
        <dbReference type="ARBA" id="ARBA00022723"/>
    </source>
</evidence>
<evidence type="ECO:0000256" key="14">
    <source>
        <dbReference type="ARBA" id="ARBA00048695"/>
    </source>
</evidence>
<accession>A0A7J8CYM3</accession>
<keyword evidence="10" id="KW-0408">Iron</keyword>
<evidence type="ECO:0000256" key="13">
    <source>
        <dbReference type="ARBA" id="ARBA00034525"/>
    </source>
</evidence>
<dbReference type="InterPro" id="IPR051630">
    <property type="entry name" value="Corepressor-Demethylase"/>
</dbReference>
<evidence type="ECO:0000256" key="12">
    <source>
        <dbReference type="ARBA" id="ARBA00034483"/>
    </source>
</evidence>
<dbReference type="Pfam" id="PF02373">
    <property type="entry name" value="JmjC"/>
    <property type="match status" value="1"/>
</dbReference>
<dbReference type="FunFam" id="2.10.110.20:FF:000001">
    <property type="entry name" value="lysine-specific demethylase 6A isoform X2"/>
    <property type="match status" value="1"/>
</dbReference>
<evidence type="ECO:0000256" key="15">
    <source>
        <dbReference type="SAM" id="MobiDB-lite"/>
    </source>
</evidence>
<comment type="cofactor">
    <cofactor evidence="1">
        <name>Fe(2+)</name>
        <dbReference type="ChEBI" id="CHEBI:29033"/>
    </cofactor>
</comment>
<dbReference type="GO" id="GO:0007507">
    <property type="term" value="P:heart development"/>
    <property type="evidence" value="ECO:0007669"/>
    <property type="project" value="TreeGrafter"/>
</dbReference>
<dbReference type="Gene3D" id="2.10.110.20">
    <property type="match status" value="1"/>
</dbReference>
<keyword evidence="11" id="KW-0539">Nucleus</keyword>
<evidence type="ECO:0000256" key="3">
    <source>
        <dbReference type="ARBA" id="ARBA00004123"/>
    </source>
</evidence>
<dbReference type="FunFam" id="1.20.58.1370:FF:000001">
    <property type="entry name" value="lysine-specific demethylase 6A isoform X2"/>
    <property type="match status" value="1"/>
</dbReference>
<dbReference type="GO" id="GO:0000978">
    <property type="term" value="F:RNA polymerase II cis-regulatory region sequence-specific DNA binding"/>
    <property type="evidence" value="ECO:0007669"/>
    <property type="project" value="TreeGrafter"/>
</dbReference>
<sequence length="458" mass="49444">MHRAVDPPGARAAREAFALGGLSCAGAWSPCPPHPPPRSAWLPGGRCSASIGQPPLSAPIPPGAESHGCPPATRPPGSDLRESRVQRSRMDSSVSPAATTACVPYAPSRPPGLPGTTTSSSSSSSSSNPGLRGMEPNPGIPGADHYQTPALEVTSHQGRLGPSTHSGRKPFLAGPAATPHLSLPPGPPSPPPPPCPRLLRPPHPPAWLKGPASRSAREDGEILEDLFFGAEGRPRPPPPPFPHREGFLGPLAPRFSVGTQDSHIPVYRFVQRPGDLVWINAGTVHWVQATGWCNNIAWNVGPLTAYQYQLALERYEWNEVKNVKSIVPMIHVSWNVARTVKISDPDLFKMIKFCLLQSMKHCQVQRESLVRAGKKIAYQGRVKDEPAYYCNECDVEVFNILFVTSENGSRNTYLVHCEACARRRSAGLQGVVVLEQYRTEELAQAYDAFTLAPASASR</sequence>
<evidence type="ECO:0000313" key="17">
    <source>
        <dbReference type="EMBL" id="KAF6415988.1"/>
    </source>
</evidence>
<keyword evidence="8" id="KW-0223">Dioxygenase</keyword>
<comment type="catalytic activity">
    <reaction evidence="14">
        <text>N(6),N(6),N(6)-trimethyl-L-lysyl(27)-[histone H3] + 2 2-oxoglutarate + 2 O2 = N(6)-methyl-L-lysyl(27)-[histone H3] + 2 formaldehyde + 2 succinate + 2 CO2</text>
        <dbReference type="Rhea" id="RHEA:60224"/>
        <dbReference type="Rhea" id="RHEA-COMP:15535"/>
        <dbReference type="Rhea" id="RHEA-COMP:15544"/>
        <dbReference type="ChEBI" id="CHEBI:15379"/>
        <dbReference type="ChEBI" id="CHEBI:16526"/>
        <dbReference type="ChEBI" id="CHEBI:16810"/>
        <dbReference type="ChEBI" id="CHEBI:16842"/>
        <dbReference type="ChEBI" id="CHEBI:30031"/>
        <dbReference type="ChEBI" id="CHEBI:61929"/>
        <dbReference type="ChEBI" id="CHEBI:61961"/>
        <dbReference type="EC" id="1.14.11.68"/>
    </reaction>
</comment>
<comment type="caution">
    <text evidence="17">The sequence shown here is derived from an EMBL/GenBank/DDBJ whole genome shotgun (WGS) entry which is preliminary data.</text>
</comment>
<dbReference type="PANTHER" id="PTHR14017">
    <property type="entry name" value="LYSINE-SPECIFIC DEMETHYLASE"/>
    <property type="match status" value="1"/>
</dbReference>
<keyword evidence="6" id="KW-0862">Zinc</keyword>
<keyword evidence="18" id="KW-1185">Reference proteome</keyword>
<gene>
    <name evidence="17" type="ORF">HJG59_007226</name>
</gene>
<dbReference type="AlphaFoldDB" id="A0A7J8CYM3"/>
<comment type="cofactor">
    <cofactor evidence="2">
        <name>L-ascorbate</name>
        <dbReference type="ChEBI" id="CHEBI:38290"/>
    </cofactor>
</comment>
<evidence type="ECO:0000256" key="7">
    <source>
        <dbReference type="ARBA" id="ARBA00022853"/>
    </source>
</evidence>
<feature type="compositionally biased region" description="Basic and acidic residues" evidence="15">
    <location>
        <begin position="79"/>
        <end position="90"/>
    </location>
</feature>
<dbReference type="InterPro" id="IPR048560">
    <property type="entry name" value="KDM6A_B-like_GATAL"/>
</dbReference>
<dbReference type="Proteomes" id="UP000550707">
    <property type="component" value="Unassembled WGS sequence"/>
</dbReference>
<keyword evidence="4" id="KW-0597">Phosphoprotein</keyword>
<dbReference type="GO" id="GO:0044666">
    <property type="term" value="C:MLL3/4 complex"/>
    <property type="evidence" value="ECO:0007669"/>
    <property type="project" value="TreeGrafter"/>
</dbReference>
<dbReference type="Pfam" id="PF21326">
    <property type="entry name" value="KDM6_GATAL"/>
    <property type="match status" value="1"/>
</dbReference>
<keyword evidence="17" id="KW-0489">Methyltransferase</keyword>
<evidence type="ECO:0000256" key="6">
    <source>
        <dbReference type="ARBA" id="ARBA00022833"/>
    </source>
</evidence>
<dbReference type="Pfam" id="PF21322">
    <property type="entry name" value="KDM6_C-hel"/>
    <property type="match status" value="1"/>
</dbReference>
<dbReference type="GO" id="GO:0071558">
    <property type="term" value="F:histone H3K27me2/H3K27me3 demethylase activity"/>
    <property type="evidence" value="ECO:0007669"/>
    <property type="project" value="UniProtKB-EC"/>
</dbReference>
<keyword evidence="7" id="KW-0156">Chromatin regulator</keyword>
<dbReference type="Gene3D" id="1.20.58.1370">
    <property type="match status" value="1"/>
</dbReference>